<dbReference type="AlphaFoldDB" id="A0AAD9X2C0"/>
<evidence type="ECO:0000313" key="2">
    <source>
        <dbReference type="EMBL" id="KAK2651471.1"/>
    </source>
</evidence>
<evidence type="ECO:0000259" key="1">
    <source>
        <dbReference type="Pfam" id="PF00078"/>
    </source>
</evidence>
<name>A0AAD9X2C0_9ROSI</name>
<protein>
    <recommendedName>
        <fullName evidence="1">Reverse transcriptase domain-containing protein</fullName>
    </recommendedName>
</protein>
<accession>A0AAD9X2C0</accession>
<organism evidence="2 3">
    <name type="scientific">Dipteronia dyeriana</name>
    <dbReference type="NCBI Taxonomy" id="168575"/>
    <lineage>
        <taxon>Eukaryota</taxon>
        <taxon>Viridiplantae</taxon>
        <taxon>Streptophyta</taxon>
        <taxon>Embryophyta</taxon>
        <taxon>Tracheophyta</taxon>
        <taxon>Spermatophyta</taxon>
        <taxon>Magnoliopsida</taxon>
        <taxon>eudicotyledons</taxon>
        <taxon>Gunneridae</taxon>
        <taxon>Pentapetalae</taxon>
        <taxon>rosids</taxon>
        <taxon>malvids</taxon>
        <taxon>Sapindales</taxon>
        <taxon>Sapindaceae</taxon>
        <taxon>Hippocastanoideae</taxon>
        <taxon>Acereae</taxon>
        <taxon>Dipteronia</taxon>
    </lineage>
</organism>
<dbReference type="PANTHER" id="PTHR19446">
    <property type="entry name" value="REVERSE TRANSCRIPTASES"/>
    <property type="match status" value="1"/>
</dbReference>
<dbReference type="Pfam" id="PF00078">
    <property type="entry name" value="RVT_1"/>
    <property type="match status" value="1"/>
</dbReference>
<dbReference type="EMBL" id="JANJYI010000004">
    <property type="protein sequence ID" value="KAK2651471.1"/>
    <property type="molecule type" value="Genomic_DNA"/>
</dbReference>
<keyword evidence="3" id="KW-1185">Reference proteome</keyword>
<dbReference type="SUPFAM" id="SSF56672">
    <property type="entry name" value="DNA/RNA polymerases"/>
    <property type="match status" value="1"/>
</dbReference>
<reference evidence="2" key="1">
    <citation type="journal article" date="2023" name="Plant J.">
        <title>Genome sequences and population genomics provide insights into the demographic history, inbreeding, and mutation load of two 'living fossil' tree species of Dipteronia.</title>
        <authorList>
            <person name="Feng Y."/>
            <person name="Comes H.P."/>
            <person name="Chen J."/>
            <person name="Zhu S."/>
            <person name="Lu R."/>
            <person name="Zhang X."/>
            <person name="Li P."/>
            <person name="Qiu J."/>
            <person name="Olsen K.M."/>
            <person name="Qiu Y."/>
        </authorList>
    </citation>
    <scope>NUCLEOTIDE SEQUENCE</scope>
    <source>
        <strain evidence="2">KIB01</strain>
    </source>
</reference>
<comment type="caution">
    <text evidence="2">The sequence shown here is derived from an EMBL/GenBank/DDBJ whole genome shotgun (WGS) entry which is preliminary data.</text>
</comment>
<dbReference type="InterPro" id="IPR043502">
    <property type="entry name" value="DNA/RNA_pol_sf"/>
</dbReference>
<gene>
    <name evidence="2" type="ORF">Ddye_011327</name>
</gene>
<evidence type="ECO:0000313" key="3">
    <source>
        <dbReference type="Proteomes" id="UP001280121"/>
    </source>
</evidence>
<dbReference type="InterPro" id="IPR000477">
    <property type="entry name" value="RT_dom"/>
</dbReference>
<dbReference type="Proteomes" id="UP001280121">
    <property type="component" value="Unassembled WGS sequence"/>
</dbReference>
<sequence length="414" mass="47933">MVQSVVHFNRVYHTYLDNFCCSTTQYEVRFIFASSMGPSPFRFYNRWLEDKGLVKEAVKGWVDYKVSGSKGVIWVSKLKASKLSIKIWLSLKVGGTIVEVKIESEMVEGGNKNSKFFHLVANRRRRSNYIGDISFDRVRFSDPKDVKNGVLNYFKKHFKYFVDNRPRYRDLFPKQMSQVDKIWLEDSFSKDEVWEAVHSCDRNKAPSHDDSFIIEEEIIHKWKRQKDGGLLVKLDFEKGYDFVDQTFLDDMMANMGFGVQWRKWIKDFISSPVLLVIVNGSPPLFFKIERGLHQGDSLSSFLFNLVMEGKNVLLMRAHDLNLIKGVNFGNNEVHVSHLQFTNDIILFLEPNIEVLLKLKRVLSLLVEGSKTASILKEGLSVIVGKGNKAQLWKDIGWDSITLYRAFLRIYALAV</sequence>
<feature type="domain" description="Reverse transcriptase" evidence="1">
    <location>
        <begin position="215"/>
        <end position="361"/>
    </location>
</feature>
<proteinExistence type="predicted"/>